<dbReference type="EMBL" id="JALLBG020000154">
    <property type="protein sequence ID" value="KAL3761253.1"/>
    <property type="molecule type" value="Genomic_DNA"/>
</dbReference>
<proteinExistence type="predicted"/>
<comment type="caution">
    <text evidence="1">The sequence shown here is derived from an EMBL/GenBank/DDBJ whole genome shotgun (WGS) entry which is preliminary data.</text>
</comment>
<evidence type="ECO:0000313" key="2">
    <source>
        <dbReference type="Proteomes" id="UP001530293"/>
    </source>
</evidence>
<organism evidence="1 2">
    <name type="scientific">Discostella pseudostelligera</name>
    <dbReference type="NCBI Taxonomy" id="259834"/>
    <lineage>
        <taxon>Eukaryota</taxon>
        <taxon>Sar</taxon>
        <taxon>Stramenopiles</taxon>
        <taxon>Ochrophyta</taxon>
        <taxon>Bacillariophyta</taxon>
        <taxon>Coscinodiscophyceae</taxon>
        <taxon>Thalassiosirophycidae</taxon>
        <taxon>Stephanodiscales</taxon>
        <taxon>Stephanodiscaceae</taxon>
        <taxon>Discostella</taxon>
    </lineage>
</organism>
<sequence length="749" mass="84563">MPYDITIKNVSTSLSSTLRKPTNDFSTGIKVGADDHDELSVLRPDGTIIFPGAREWYEYWSYASRKGKYQIIDEDIAHIHDDSVLSSVESVAEAALQHVTDMKARYESVGALADFYARGIGWIMDRLGMVLTVAVAGDFAAETATGQVGPIPIHSGNTTVFIVDTIGRRKCGGKGDSWIDAQPPLTMWVRANGRSSNGEGEIFAGTALPHKLQSSTSRCAWRYDFEPIYAGIYSIHVKVLNFNGFYDSLNDTCSTQEVPSRNDRFDNQAYNKSIEGDVENLVAMNVEVVKELAEKGKYSHHRGLSGFKFYDLIPSCCEACKRARNCKMFSSPGALYFDECELYFDRVQDDLDFLDRDNGNFLGRDRNYSFIDQDPSDFPSVRRWKSRKLVVSPDTIRKMTWPINEHPTLGFPPPGEAVGAASYFIGCGWVSMMTFESPCHYPSDDLVFGSGLKIEVVGPRQEQADASDPTVVEGMRACDLDDEKLDVSNGRWVRHIYPDDSECSPAEQDATAQEFRVPMLQYYGDRPPECWHRDDLTLIGNSCGEPGCQWVLKHRWVTDLKRETNWYGFWQPYHCRYLEMGDNDIQQCVDRKKISSISLEGASIKQILSSYMSQKLQAINMTTAGNRTVFLDTLKMPHLLWHNGVHDYQELLEANFPSVVDDTENEHYFITGFYYTSEREPNVQVDRSLQYSQMAHDVLTPKGYKMLNAFDVTSAFAFDTDGQSDGLHITGPPIKAIVAKFFHHLCRDV</sequence>
<dbReference type="Proteomes" id="UP001530293">
    <property type="component" value="Unassembled WGS sequence"/>
</dbReference>
<dbReference type="AlphaFoldDB" id="A0ABD3MBD7"/>
<accession>A0ABD3MBD7</accession>
<name>A0ABD3MBD7_9STRA</name>
<keyword evidence="2" id="KW-1185">Reference proteome</keyword>
<gene>
    <name evidence="1" type="ORF">ACHAWU_009979</name>
</gene>
<reference evidence="1 2" key="1">
    <citation type="submission" date="2024-10" db="EMBL/GenBank/DDBJ databases">
        <title>Updated reference genomes for cyclostephanoid diatoms.</title>
        <authorList>
            <person name="Roberts W.R."/>
            <person name="Alverson A.J."/>
        </authorList>
    </citation>
    <scope>NUCLEOTIDE SEQUENCE [LARGE SCALE GENOMIC DNA]</scope>
    <source>
        <strain evidence="1 2">AJA232-27</strain>
    </source>
</reference>
<protein>
    <submittedName>
        <fullName evidence="1">Uncharacterized protein</fullName>
    </submittedName>
</protein>
<evidence type="ECO:0000313" key="1">
    <source>
        <dbReference type="EMBL" id="KAL3761253.1"/>
    </source>
</evidence>